<dbReference type="VEuPathDB" id="FungiDB:An15g02720"/>
<reference evidence="1" key="2">
    <citation type="submission" date="2025-08" db="UniProtKB">
        <authorList>
            <consortium name="RefSeq"/>
        </authorList>
    </citation>
    <scope>IDENTIFICATION</scope>
</reference>
<evidence type="ECO:0000313" key="1">
    <source>
        <dbReference type="RefSeq" id="XP_059602478.1"/>
    </source>
</evidence>
<protein>
    <submittedName>
        <fullName evidence="1">Uncharacterized protein</fullName>
    </submittedName>
</protein>
<gene>
    <name evidence="1" type="ORF">An15g02720</name>
</gene>
<dbReference type="AlphaFoldDB" id="A0AAJ8E036"/>
<accession>A0AAJ8E036</accession>
<proteinExistence type="predicted"/>
<name>A0AAJ8E036_ASPNG</name>
<reference evidence="1" key="1">
    <citation type="submission" date="2025-02" db="EMBL/GenBank/DDBJ databases">
        <authorList>
            <consortium name="NCBI Genome Project"/>
        </authorList>
    </citation>
    <scope>NUCLEOTIDE SEQUENCE</scope>
</reference>
<dbReference type="RefSeq" id="XP_059602478.1">
    <property type="nucleotide sequence ID" value="XM_059744552.1"/>
</dbReference>
<dbReference type="KEGG" id="ang:An15g02720"/>
<organism evidence="1">
    <name type="scientific">Aspergillus niger</name>
    <dbReference type="NCBI Taxonomy" id="5061"/>
    <lineage>
        <taxon>Eukaryota</taxon>
        <taxon>Fungi</taxon>
        <taxon>Dikarya</taxon>
        <taxon>Ascomycota</taxon>
        <taxon>Pezizomycotina</taxon>
        <taxon>Eurotiomycetes</taxon>
        <taxon>Eurotiomycetidae</taxon>
        <taxon>Eurotiales</taxon>
        <taxon>Aspergillaceae</taxon>
        <taxon>Aspergillus</taxon>
        <taxon>Aspergillus subgen. Circumdati</taxon>
    </lineage>
</organism>
<sequence>MVLVVSPTHRCMSVSVSHGHSLIHHVGTCETMLPIRGDLRGILARDISGAHVRAMAAATSSRQGAKVDRHQWSMTMRDTGRTITRKFVIVGPKYPQKMSCSHAKLGGCQASPLRPAKEESGSLKVCDCLRGPPSLNSL</sequence>
<dbReference type="GeneID" id="84593131"/>